<keyword evidence="3" id="KW-1185">Reference proteome</keyword>
<dbReference type="Gene3D" id="3.40.50.10540">
    <property type="entry name" value="Crotonobetainyl-coa:carnitine coa-transferase, domain 1"/>
    <property type="match status" value="1"/>
</dbReference>
<dbReference type="SUPFAM" id="SSF89796">
    <property type="entry name" value="CoA-transferase family III (CaiB/BaiF)"/>
    <property type="match status" value="1"/>
</dbReference>
<sequence>MSKRLPLSGLRCIEMCWVWSGPQLGQYLADLGAEVIKVEWYDRYDLYRTRGVERLRGRVSEETRREMSFSFHSLNRGKLGMTADLKTDAGLDTLKELVKKSDILIENFTAGTLDRLGLPAETLRELNERLVVVSLSASGKGSGVEALRAYGLVLSALGGVESVLVDESGTFVGSPTFVISDPNAAVFGNYAAAAGLLHALRTGKGAVYECSQIEAIVSILNASRSEEDEMRHEVVAASDGEFVAISTAPESALGSREDLADWASHLDSRTVIGEVQADGGYAARVIDLSETENAAEYSDSDVRLPTLHPVTGAETVVAAPWRIEGRRPIVRKPAPVLGESNDYVLRKVLGMKDDDITTLRESGAV</sequence>
<comment type="caution">
    <text evidence="2">The sequence shown here is derived from an EMBL/GenBank/DDBJ whole genome shotgun (WGS) entry which is preliminary data.</text>
</comment>
<dbReference type="InterPro" id="IPR003673">
    <property type="entry name" value="CoA-Trfase_fam_III"/>
</dbReference>
<dbReference type="PANTHER" id="PTHR48228">
    <property type="entry name" value="SUCCINYL-COA--D-CITRAMALATE COA-TRANSFERASE"/>
    <property type="match status" value="1"/>
</dbReference>
<reference evidence="2 3" key="1">
    <citation type="submission" date="2014-02" db="EMBL/GenBank/DDBJ databases">
        <title>Whole genome shotgun sequence of Rhodococcus wratislaviensis NBRC 100605.</title>
        <authorList>
            <person name="Hosoyama A."/>
            <person name="Tsuchikane K."/>
            <person name="Yoshida I."/>
            <person name="Ohji S."/>
            <person name="Ichikawa N."/>
            <person name="Yamazoe A."/>
            <person name="Fujita N."/>
        </authorList>
    </citation>
    <scope>NUCLEOTIDE SEQUENCE [LARGE SCALE GENOMIC DNA]</scope>
    <source>
        <strain evidence="2 3">NBRC 100605</strain>
    </source>
</reference>
<evidence type="ECO:0000313" key="3">
    <source>
        <dbReference type="Proteomes" id="UP000019491"/>
    </source>
</evidence>
<keyword evidence="1" id="KW-0808">Transferase</keyword>
<dbReference type="RefSeq" id="WP_037228511.1">
    <property type="nucleotide sequence ID" value="NZ_BAWF01000009.1"/>
</dbReference>
<dbReference type="Proteomes" id="UP000019491">
    <property type="component" value="Unassembled WGS sequence"/>
</dbReference>
<accession>X0PM56</accession>
<dbReference type="AlphaFoldDB" id="X0PM56"/>
<name>X0PM56_RHOWR</name>
<dbReference type="InterPro" id="IPR023606">
    <property type="entry name" value="CoA-Trfase_III_dom_1_sf"/>
</dbReference>
<proteinExistence type="predicted"/>
<organism evidence="2 3">
    <name type="scientific">Rhodococcus wratislaviensis NBRC 100605</name>
    <dbReference type="NCBI Taxonomy" id="1219028"/>
    <lineage>
        <taxon>Bacteria</taxon>
        <taxon>Bacillati</taxon>
        <taxon>Actinomycetota</taxon>
        <taxon>Actinomycetes</taxon>
        <taxon>Mycobacteriales</taxon>
        <taxon>Nocardiaceae</taxon>
        <taxon>Rhodococcus</taxon>
    </lineage>
</organism>
<dbReference type="GO" id="GO:0016740">
    <property type="term" value="F:transferase activity"/>
    <property type="evidence" value="ECO:0007669"/>
    <property type="project" value="UniProtKB-KW"/>
</dbReference>
<dbReference type="PANTHER" id="PTHR48228:SF6">
    <property type="entry name" value="L-CARNITINE COA-TRANSFERASE"/>
    <property type="match status" value="1"/>
</dbReference>
<dbReference type="Pfam" id="PF02515">
    <property type="entry name" value="CoA_transf_3"/>
    <property type="match status" value="1"/>
</dbReference>
<gene>
    <name evidence="2" type="ORF">RW1_009_00330</name>
</gene>
<dbReference type="EMBL" id="BAWF01000009">
    <property type="protein sequence ID" value="GAF43609.1"/>
    <property type="molecule type" value="Genomic_DNA"/>
</dbReference>
<evidence type="ECO:0008006" key="4">
    <source>
        <dbReference type="Google" id="ProtNLM"/>
    </source>
</evidence>
<evidence type="ECO:0000313" key="2">
    <source>
        <dbReference type="EMBL" id="GAF43609.1"/>
    </source>
</evidence>
<dbReference type="InterPro" id="IPR050509">
    <property type="entry name" value="CoA-transferase_III"/>
</dbReference>
<evidence type="ECO:0000256" key="1">
    <source>
        <dbReference type="ARBA" id="ARBA00022679"/>
    </source>
</evidence>
<dbReference type="OrthoDB" id="3561197at2"/>
<protein>
    <recommendedName>
        <fullName evidence="4">CaiB/BaiF family protein</fullName>
    </recommendedName>
</protein>